<dbReference type="InterPro" id="IPR001214">
    <property type="entry name" value="SET_dom"/>
</dbReference>
<accession>A0A139AI55</accession>
<dbReference type="Gene3D" id="2.170.270.10">
    <property type="entry name" value="SET domain"/>
    <property type="match status" value="1"/>
</dbReference>
<sequence length="343" mass="37870">MPHPTWPFPGEDGLDYPQDETLDAGDRSKRSVRFLDRVAFGQEVPIAIQRRYCCDTEEGGPQVVQVPRNSIEHDPPRSSASLKRKRPSKATRGTEIRKINDQKHPANGQYGLFALHDYPNDSLVCDYIGILHTRLLPPAEVSSDGTAGIKDPPGDRVTSPHSPHASWDDSDYCVRVGVERLEVEDFDDGEGRSTPGEYEVCIDAERAGNEARFVNDFRGVAPKPNAQFRDYVDSTTGEKRFGIFAKAHSVGRKAKRGDDDAGRELEVGPVSSNRGRHKKGPAHVRDRTAVAAAESFKGIRAGEEILVSYGKGFWRGRSVSNSGNDVDADMWERWSIPVQGSGD</sequence>
<dbReference type="InterPro" id="IPR046341">
    <property type="entry name" value="SET_dom_sf"/>
</dbReference>
<protein>
    <recommendedName>
        <fullName evidence="2">SET domain-containing protein</fullName>
    </recommendedName>
</protein>
<dbReference type="Proteomes" id="UP000070544">
    <property type="component" value="Unassembled WGS sequence"/>
</dbReference>
<feature type="region of interest" description="Disordered" evidence="1">
    <location>
        <begin position="59"/>
        <end position="94"/>
    </location>
</feature>
<reference evidence="3 4" key="1">
    <citation type="journal article" date="2015" name="Genome Biol. Evol.">
        <title>Phylogenomic analyses indicate that early fungi evolved digesting cell walls of algal ancestors of land plants.</title>
        <authorList>
            <person name="Chang Y."/>
            <person name="Wang S."/>
            <person name="Sekimoto S."/>
            <person name="Aerts A.L."/>
            <person name="Choi C."/>
            <person name="Clum A."/>
            <person name="LaButti K.M."/>
            <person name="Lindquist E.A."/>
            <person name="Yee Ngan C."/>
            <person name="Ohm R.A."/>
            <person name="Salamov A.A."/>
            <person name="Grigoriev I.V."/>
            <person name="Spatafora J.W."/>
            <person name="Berbee M.L."/>
        </authorList>
    </citation>
    <scope>NUCLEOTIDE SEQUENCE [LARGE SCALE GENOMIC DNA]</scope>
    <source>
        <strain evidence="3 4">JEL478</strain>
    </source>
</reference>
<keyword evidence="4" id="KW-1185">Reference proteome</keyword>
<dbReference type="SUPFAM" id="SSF82199">
    <property type="entry name" value="SET domain"/>
    <property type="match status" value="1"/>
</dbReference>
<dbReference type="AlphaFoldDB" id="A0A139AI55"/>
<feature type="compositionally biased region" description="Basic and acidic residues" evidence="1">
    <location>
        <begin position="256"/>
        <end position="266"/>
    </location>
</feature>
<feature type="domain" description="SET" evidence="2">
    <location>
        <begin position="92"/>
        <end position="310"/>
    </location>
</feature>
<evidence type="ECO:0000313" key="3">
    <source>
        <dbReference type="EMBL" id="KXS16389.1"/>
    </source>
</evidence>
<feature type="compositionally biased region" description="Acidic residues" evidence="1">
    <location>
        <begin position="12"/>
        <end position="23"/>
    </location>
</feature>
<dbReference type="OrthoDB" id="5792673at2759"/>
<evidence type="ECO:0000259" key="2">
    <source>
        <dbReference type="PROSITE" id="PS50280"/>
    </source>
</evidence>
<feature type="region of interest" description="Disordered" evidence="1">
    <location>
        <begin position="142"/>
        <end position="168"/>
    </location>
</feature>
<dbReference type="EMBL" id="KQ965752">
    <property type="protein sequence ID" value="KXS16389.1"/>
    <property type="molecule type" value="Genomic_DNA"/>
</dbReference>
<dbReference type="Pfam" id="PF00856">
    <property type="entry name" value="SET"/>
    <property type="match status" value="1"/>
</dbReference>
<feature type="region of interest" description="Disordered" evidence="1">
    <location>
        <begin position="254"/>
        <end position="286"/>
    </location>
</feature>
<dbReference type="PROSITE" id="PS50280">
    <property type="entry name" value="SET"/>
    <property type="match status" value="1"/>
</dbReference>
<dbReference type="STRING" id="1344416.A0A139AI55"/>
<gene>
    <name evidence="3" type="ORF">M427DRAFT_31128</name>
</gene>
<evidence type="ECO:0000313" key="4">
    <source>
        <dbReference type="Proteomes" id="UP000070544"/>
    </source>
</evidence>
<organism evidence="3 4">
    <name type="scientific">Gonapodya prolifera (strain JEL478)</name>
    <name type="common">Monoblepharis prolifera</name>
    <dbReference type="NCBI Taxonomy" id="1344416"/>
    <lineage>
        <taxon>Eukaryota</taxon>
        <taxon>Fungi</taxon>
        <taxon>Fungi incertae sedis</taxon>
        <taxon>Chytridiomycota</taxon>
        <taxon>Chytridiomycota incertae sedis</taxon>
        <taxon>Monoblepharidomycetes</taxon>
        <taxon>Monoblepharidales</taxon>
        <taxon>Gonapodyaceae</taxon>
        <taxon>Gonapodya</taxon>
    </lineage>
</organism>
<name>A0A139AI55_GONPJ</name>
<proteinExistence type="predicted"/>
<evidence type="ECO:0000256" key="1">
    <source>
        <dbReference type="SAM" id="MobiDB-lite"/>
    </source>
</evidence>
<feature type="region of interest" description="Disordered" evidence="1">
    <location>
        <begin position="1"/>
        <end position="27"/>
    </location>
</feature>